<dbReference type="Pfam" id="PF03181">
    <property type="entry name" value="BURP"/>
    <property type="match status" value="1"/>
</dbReference>
<reference evidence="5" key="2">
    <citation type="submission" date="2013-12" db="EMBL/GenBank/DDBJ databases">
        <authorList>
            <person name="Yu Y."/>
            <person name="Lee S."/>
            <person name="de Baynast K."/>
            <person name="Wissotski M."/>
            <person name="Liu L."/>
            <person name="Talag J."/>
            <person name="Goicoechea J."/>
            <person name="Angelova A."/>
            <person name="Jetty R."/>
            <person name="Kudrna D."/>
            <person name="Golser W."/>
            <person name="Rivera L."/>
            <person name="Zhang J."/>
            <person name="Wing R."/>
        </authorList>
    </citation>
    <scope>NUCLEOTIDE SEQUENCE</scope>
</reference>
<accession>A0A0D9X9B6</accession>
<dbReference type="EnsemblPlants" id="LPERR08G16100.2">
    <property type="protein sequence ID" value="LPERR08G16100.2"/>
    <property type="gene ID" value="LPERR08G16100"/>
</dbReference>
<sequence>MARRFVVALVLAAAVVGIGDAAPSTAEVFWRAVLPDSPLPDAILRLIHTDTNFVGNKVESTGGATRISKFPYNYSDYKASSSSPTTTTASGLDSKDKVEEAGGAAQTNYPYNYGDYKASSSSPTATTAASGLDYDDYTGGDSTKRVPETAIAKERDFDYDEYVSKLRGGDDYNYKKPAPSSTSNDDPFEYDYKAAAMAKPTVFFHEESIRVGETLTFYFPAATASRLGLLPRRAADAIPFTTASLPAVLALLGVTPGSAEAAGMAATLRTCEWPALAGERKFCAASLESMVEGAMAALGTRDVAALTSTLPRRGAPPQAYAVRAVSRVDHGAAGAGEFVACHDQEYPYTVYRCHTTGPARAYMVEMEGSLRRGGDGGHGDGGEVVTVATVCHTDTSRWNPEHMSFKLLGTKPGGVPVCHLMPYGHIIWAKNVKSSTA</sequence>
<feature type="region of interest" description="Disordered" evidence="1">
    <location>
        <begin position="120"/>
        <end position="145"/>
    </location>
</feature>
<dbReference type="Gramene" id="LPERR08G16100.2">
    <property type="protein sequence ID" value="LPERR08G16100.2"/>
    <property type="gene ID" value="LPERR08G16100"/>
</dbReference>
<dbReference type="PROSITE" id="PS51277">
    <property type="entry name" value="BURP"/>
    <property type="match status" value="1"/>
</dbReference>
<dbReference type="PANTHER" id="PTHR31236:SF10">
    <property type="entry name" value="BURP DOMAIN-CONTAINING PROTEIN 13"/>
    <property type="match status" value="1"/>
</dbReference>
<evidence type="ECO:0000256" key="1">
    <source>
        <dbReference type="SAM" id="MobiDB-lite"/>
    </source>
</evidence>
<dbReference type="InterPro" id="IPR004873">
    <property type="entry name" value="BURP_dom"/>
</dbReference>
<dbReference type="HOGENOM" id="CLU_011822_1_0_1"/>
<keyword evidence="5" id="KW-1185">Reference proteome</keyword>
<feature type="domain" description="BURP" evidence="3">
    <location>
        <begin position="203"/>
        <end position="431"/>
    </location>
</feature>
<evidence type="ECO:0000259" key="3">
    <source>
        <dbReference type="PROSITE" id="PS51277"/>
    </source>
</evidence>
<dbReference type="AlphaFoldDB" id="A0A0D9X9B6"/>
<feature type="compositionally biased region" description="Low complexity" evidence="1">
    <location>
        <begin position="120"/>
        <end position="130"/>
    </location>
</feature>
<evidence type="ECO:0000313" key="5">
    <source>
        <dbReference type="Proteomes" id="UP000032180"/>
    </source>
</evidence>
<dbReference type="SMART" id="SM01045">
    <property type="entry name" value="BURP"/>
    <property type="match status" value="1"/>
</dbReference>
<name>A0A0D9X9B6_9ORYZ</name>
<proteinExistence type="predicted"/>
<dbReference type="InterPro" id="IPR044816">
    <property type="entry name" value="BURP"/>
</dbReference>
<dbReference type="Proteomes" id="UP000032180">
    <property type="component" value="Chromosome 8"/>
</dbReference>
<dbReference type="PANTHER" id="PTHR31236">
    <property type="entry name" value="BURP DOMAIN PROTEIN USPL1-LIKE"/>
    <property type="match status" value="1"/>
</dbReference>
<dbReference type="GO" id="GO:0009555">
    <property type="term" value="P:pollen development"/>
    <property type="evidence" value="ECO:0007669"/>
    <property type="project" value="TreeGrafter"/>
</dbReference>
<evidence type="ECO:0000256" key="2">
    <source>
        <dbReference type="SAM" id="SignalP"/>
    </source>
</evidence>
<feature type="chain" id="PRO_5002349727" description="BURP domain-containing protein" evidence="2">
    <location>
        <begin position="22"/>
        <end position="437"/>
    </location>
</feature>
<protein>
    <recommendedName>
        <fullName evidence="3">BURP domain-containing protein</fullName>
    </recommendedName>
</protein>
<reference evidence="4" key="3">
    <citation type="submission" date="2015-04" db="UniProtKB">
        <authorList>
            <consortium name="EnsemblPlants"/>
        </authorList>
    </citation>
    <scope>IDENTIFICATION</scope>
</reference>
<keyword evidence="2" id="KW-0732">Signal</keyword>
<reference evidence="4 5" key="1">
    <citation type="submission" date="2012-08" db="EMBL/GenBank/DDBJ databases">
        <title>Oryza genome evolution.</title>
        <authorList>
            <person name="Wing R.A."/>
        </authorList>
    </citation>
    <scope>NUCLEOTIDE SEQUENCE</scope>
</reference>
<organism evidence="4 5">
    <name type="scientific">Leersia perrieri</name>
    <dbReference type="NCBI Taxonomy" id="77586"/>
    <lineage>
        <taxon>Eukaryota</taxon>
        <taxon>Viridiplantae</taxon>
        <taxon>Streptophyta</taxon>
        <taxon>Embryophyta</taxon>
        <taxon>Tracheophyta</taxon>
        <taxon>Spermatophyta</taxon>
        <taxon>Magnoliopsida</taxon>
        <taxon>Liliopsida</taxon>
        <taxon>Poales</taxon>
        <taxon>Poaceae</taxon>
        <taxon>BOP clade</taxon>
        <taxon>Oryzoideae</taxon>
        <taxon>Oryzeae</taxon>
        <taxon>Oryzinae</taxon>
        <taxon>Leersia</taxon>
    </lineage>
</organism>
<feature type="signal peptide" evidence="2">
    <location>
        <begin position="1"/>
        <end position="21"/>
    </location>
</feature>
<evidence type="ECO:0000313" key="4">
    <source>
        <dbReference type="EnsemblPlants" id="LPERR08G16100.2"/>
    </source>
</evidence>